<keyword evidence="4" id="KW-1185">Reference proteome</keyword>
<feature type="region of interest" description="Disordered" evidence="1">
    <location>
        <begin position="1"/>
        <end position="30"/>
    </location>
</feature>
<dbReference type="KEGG" id="lue:DCD74_04950"/>
<feature type="region of interest" description="Disordered" evidence="1">
    <location>
        <begin position="74"/>
        <end position="95"/>
    </location>
</feature>
<evidence type="ECO:0000256" key="1">
    <source>
        <dbReference type="SAM" id="MobiDB-lite"/>
    </source>
</evidence>
<gene>
    <name evidence="3" type="ORF">DCD74_04950</name>
</gene>
<dbReference type="Proteomes" id="UP000251842">
    <property type="component" value="Chromosome"/>
</dbReference>
<feature type="compositionally biased region" description="Basic and acidic residues" evidence="1">
    <location>
        <begin position="82"/>
        <end position="95"/>
    </location>
</feature>
<reference evidence="4" key="1">
    <citation type="submission" date="2018-05" db="EMBL/GenBank/DDBJ databases">
        <title>Luteimonas pekinense sp. nov., isolated from human Meibomian gland secretions, Beijing, China.</title>
        <authorList>
            <person name="Wen T."/>
            <person name="Bai H."/>
            <person name="Lv H."/>
        </authorList>
    </citation>
    <scope>NUCLEOTIDE SEQUENCE [LARGE SCALE GENOMIC DNA]</scope>
    <source>
        <strain evidence="4">83-4</strain>
    </source>
</reference>
<dbReference type="EMBL" id="CP029556">
    <property type="protein sequence ID" value="AXA84128.1"/>
    <property type="molecule type" value="Genomic_DNA"/>
</dbReference>
<proteinExistence type="predicted"/>
<feature type="transmembrane region" description="Helical" evidence="2">
    <location>
        <begin position="47"/>
        <end position="68"/>
    </location>
</feature>
<keyword evidence="2" id="KW-0812">Transmembrane</keyword>
<organism evidence="3 4">
    <name type="scientific">Solilutibacter oculi</name>
    <dbReference type="NCBI Taxonomy" id="2698682"/>
    <lineage>
        <taxon>Bacteria</taxon>
        <taxon>Pseudomonadati</taxon>
        <taxon>Pseudomonadota</taxon>
        <taxon>Gammaproteobacteria</taxon>
        <taxon>Lysobacterales</taxon>
        <taxon>Lysobacteraceae</taxon>
        <taxon>Solilutibacter</taxon>
    </lineage>
</organism>
<feature type="compositionally biased region" description="Basic and acidic residues" evidence="1">
    <location>
        <begin position="1"/>
        <end position="13"/>
    </location>
</feature>
<evidence type="ECO:0000313" key="4">
    <source>
        <dbReference type="Proteomes" id="UP000251842"/>
    </source>
</evidence>
<name>A0A344J518_9GAMM</name>
<evidence type="ECO:0000256" key="2">
    <source>
        <dbReference type="SAM" id="Phobius"/>
    </source>
</evidence>
<dbReference type="RefSeq" id="WP_112926341.1">
    <property type="nucleotide sequence ID" value="NZ_CP029556.1"/>
</dbReference>
<sequence length="95" mass="10499">MNVSDEGGHEGRQDPLAGMRGLQVAPRRPDSWLSEAEIRARARRRSVIYLAVAAVCAVLFVVLIVLLMERTRWSAGSSEDEAALREARREAPAAR</sequence>
<accession>A0A344J518</accession>
<evidence type="ECO:0000313" key="3">
    <source>
        <dbReference type="EMBL" id="AXA84128.1"/>
    </source>
</evidence>
<keyword evidence="2" id="KW-0472">Membrane</keyword>
<dbReference type="AlphaFoldDB" id="A0A344J518"/>
<keyword evidence="2" id="KW-1133">Transmembrane helix</keyword>
<protein>
    <submittedName>
        <fullName evidence="3">Uncharacterized protein</fullName>
    </submittedName>
</protein>